<dbReference type="Proteomes" id="UP000431913">
    <property type="component" value="Unassembled WGS sequence"/>
</dbReference>
<dbReference type="RefSeq" id="WP_055081053.1">
    <property type="nucleotide sequence ID" value="NZ_DBEXHX010000050.1"/>
</dbReference>
<feature type="transmembrane region" description="Helical" evidence="1">
    <location>
        <begin position="101"/>
        <end position="119"/>
    </location>
</feature>
<feature type="transmembrane region" description="Helical" evidence="1">
    <location>
        <begin position="36"/>
        <end position="54"/>
    </location>
</feature>
<reference evidence="2 3" key="1">
    <citation type="submission" date="2019-08" db="EMBL/GenBank/DDBJ databases">
        <title>In-depth cultivation of the pig gut microbiome towards novel bacterial diversity and tailored functional studies.</title>
        <authorList>
            <person name="Wylensek D."/>
            <person name="Hitch T.C.A."/>
            <person name="Clavel T."/>
        </authorList>
    </citation>
    <scope>NUCLEOTIDE SEQUENCE [LARGE SCALE GENOMIC DNA]</scope>
    <source>
        <strain evidence="2 3">WCA3-601-WT-6J</strain>
    </source>
</reference>
<protein>
    <submittedName>
        <fullName evidence="2">Uncharacterized protein</fullName>
    </submittedName>
</protein>
<evidence type="ECO:0000256" key="1">
    <source>
        <dbReference type="SAM" id="Phobius"/>
    </source>
</evidence>
<feature type="transmembrane region" description="Helical" evidence="1">
    <location>
        <begin position="75"/>
        <end position="95"/>
    </location>
</feature>
<name>A0A6I2U4N3_9FIRM</name>
<accession>A0A6I2U4N3</accession>
<dbReference type="AlphaFoldDB" id="A0A6I2U4N3"/>
<organism evidence="2 3">
    <name type="scientific">Ruthenibacterium lactatiformans</name>
    <dbReference type="NCBI Taxonomy" id="1550024"/>
    <lineage>
        <taxon>Bacteria</taxon>
        <taxon>Bacillati</taxon>
        <taxon>Bacillota</taxon>
        <taxon>Clostridia</taxon>
        <taxon>Eubacteriales</taxon>
        <taxon>Oscillospiraceae</taxon>
        <taxon>Ruthenibacterium</taxon>
    </lineage>
</organism>
<gene>
    <name evidence="2" type="ORF">FYJ76_03290</name>
</gene>
<comment type="caution">
    <text evidence="2">The sequence shown here is derived from an EMBL/GenBank/DDBJ whole genome shotgun (WGS) entry which is preliminary data.</text>
</comment>
<dbReference type="EMBL" id="VUNJ01000002">
    <property type="protein sequence ID" value="MST90969.1"/>
    <property type="molecule type" value="Genomic_DNA"/>
</dbReference>
<keyword evidence="1" id="KW-0812">Transmembrane</keyword>
<keyword evidence="1" id="KW-0472">Membrane</keyword>
<proteinExistence type="predicted"/>
<evidence type="ECO:0000313" key="3">
    <source>
        <dbReference type="Proteomes" id="UP000431913"/>
    </source>
</evidence>
<evidence type="ECO:0000313" key="2">
    <source>
        <dbReference type="EMBL" id="MST90969.1"/>
    </source>
</evidence>
<keyword evidence="1" id="KW-1133">Transmembrane helix</keyword>
<sequence>MKKRDLITMFLCVPGAGLFALGMCMCLLPEWGAAVQGVWTGAAGIAVLLWAWVLHRIMSGKPAVRHFSGRSLIRGLIGLAGTLALGMGMCMTMLWGMLVPGVAVGFAGIVLLLCLIPLCRGIKE</sequence>